<dbReference type="Proteomes" id="UP000011761">
    <property type="component" value="Unassembled WGS sequence"/>
</dbReference>
<gene>
    <name evidence="1" type="ORF">BAUCODRAFT_492960</name>
</gene>
<organism evidence="1 2">
    <name type="scientific">Baudoinia panamericana (strain UAMH 10762)</name>
    <name type="common">Angels' share fungus</name>
    <name type="synonym">Baudoinia compniacensis (strain UAMH 10762)</name>
    <dbReference type="NCBI Taxonomy" id="717646"/>
    <lineage>
        <taxon>Eukaryota</taxon>
        <taxon>Fungi</taxon>
        <taxon>Dikarya</taxon>
        <taxon>Ascomycota</taxon>
        <taxon>Pezizomycotina</taxon>
        <taxon>Dothideomycetes</taxon>
        <taxon>Dothideomycetidae</taxon>
        <taxon>Mycosphaerellales</taxon>
        <taxon>Teratosphaeriaceae</taxon>
        <taxon>Baudoinia</taxon>
    </lineage>
</organism>
<evidence type="ECO:0000313" key="1">
    <source>
        <dbReference type="EMBL" id="EMC95530.1"/>
    </source>
</evidence>
<accession>M2N9Q4</accession>
<evidence type="ECO:0000313" key="2">
    <source>
        <dbReference type="Proteomes" id="UP000011761"/>
    </source>
</evidence>
<protein>
    <submittedName>
        <fullName evidence="1">Uncharacterized protein</fullName>
    </submittedName>
</protein>
<dbReference type="AlphaFoldDB" id="M2N9Q4"/>
<name>M2N9Q4_BAUPA</name>
<dbReference type="HOGENOM" id="CLU_1554973_0_0_1"/>
<reference evidence="1 2" key="1">
    <citation type="journal article" date="2012" name="PLoS Pathog.">
        <title>Diverse lifestyles and strategies of plant pathogenesis encoded in the genomes of eighteen Dothideomycetes fungi.</title>
        <authorList>
            <person name="Ohm R.A."/>
            <person name="Feau N."/>
            <person name="Henrissat B."/>
            <person name="Schoch C.L."/>
            <person name="Horwitz B.A."/>
            <person name="Barry K.W."/>
            <person name="Condon B.J."/>
            <person name="Copeland A.C."/>
            <person name="Dhillon B."/>
            <person name="Glaser F."/>
            <person name="Hesse C.N."/>
            <person name="Kosti I."/>
            <person name="LaButti K."/>
            <person name="Lindquist E.A."/>
            <person name="Lucas S."/>
            <person name="Salamov A.A."/>
            <person name="Bradshaw R.E."/>
            <person name="Ciuffetti L."/>
            <person name="Hamelin R.C."/>
            <person name="Kema G.H.J."/>
            <person name="Lawrence C."/>
            <person name="Scott J.A."/>
            <person name="Spatafora J.W."/>
            <person name="Turgeon B.G."/>
            <person name="de Wit P.J.G.M."/>
            <person name="Zhong S."/>
            <person name="Goodwin S.B."/>
            <person name="Grigoriev I.V."/>
        </authorList>
    </citation>
    <scope>NUCLEOTIDE SEQUENCE [LARGE SCALE GENOMIC DNA]</scope>
    <source>
        <strain evidence="1 2">UAMH 10762</strain>
    </source>
</reference>
<sequence length="172" mass="19515">MRFAHARTRALRPIEFRVGHSDVDWSRHATQLRSILWPLTLLDVNRLRYVFNNGVGEATLLLQNGWHADEQRVWDQDSDRNLLTGSRPAIAGLRFSREITSEILSSRVQKGASADEFRDMATEVEHLLRYTGMVDRRLHETLPTNVLAGLSMRSADSIADTNESAEADLAVF</sequence>
<dbReference type="RefSeq" id="XP_007677026.1">
    <property type="nucleotide sequence ID" value="XM_007678836.1"/>
</dbReference>
<proteinExistence type="predicted"/>
<keyword evidence="2" id="KW-1185">Reference proteome</keyword>
<dbReference type="GeneID" id="19114874"/>
<dbReference type="EMBL" id="KB445556">
    <property type="protein sequence ID" value="EMC95530.1"/>
    <property type="molecule type" value="Genomic_DNA"/>
</dbReference>
<dbReference type="KEGG" id="bcom:BAUCODRAFT_492960"/>